<keyword evidence="2" id="KW-1185">Reference proteome</keyword>
<protein>
    <submittedName>
        <fullName evidence="1">Four helix bundle protein</fullName>
    </submittedName>
</protein>
<name>A0ABS6S4F9_9BACT</name>
<comment type="caution">
    <text evidence="1">The sequence shown here is derived from an EMBL/GenBank/DDBJ whole genome shotgun (WGS) entry which is preliminary data.</text>
</comment>
<evidence type="ECO:0000313" key="1">
    <source>
        <dbReference type="EMBL" id="MBV6343716.1"/>
    </source>
</evidence>
<dbReference type="CDD" id="cd16376">
    <property type="entry name" value="Avd_like"/>
    <property type="match status" value="1"/>
</dbReference>
<evidence type="ECO:0000313" key="2">
    <source>
        <dbReference type="Proteomes" id="UP001196980"/>
    </source>
</evidence>
<proteinExistence type="predicted"/>
<dbReference type="InterPro" id="IPR055360">
    <property type="entry name" value="bAvd"/>
</dbReference>
<organism evidence="1 2">
    <name type="scientific">Candidatus Magnetobacterium casense</name>
    <dbReference type="NCBI Taxonomy" id="1455061"/>
    <lineage>
        <taxon>Bacteria</taxon>
        <taxon>Pseudomonadati</taxon>
        <taxon>Nitrospirota</taxon>
        <taxon>Thermodesulfovibrionia</taxon>
        <taxon>Thermodesulfovibrionales</taxon>
        <taxon>Candidatus Magnetobacteriaceae</taxon>
        <taxon>Candidatus Magnetobacterium</taxon>
    </lineage>
</organism>
<gene>
    <name evidence="1" type="ORF">HWQ67_19280</name>
</gene>
<dbReference type="RefSeq" id="WP_218254331.1">
    <property type="nucleotide sequence ID" value="NZ_JABXWD010000763.1"/>
</dbReference>
<accession>A0ABS6S4F9</accession>
<dbReference type="Proteomes" id="UP001196980">
    <property type="component" value="Unassembled WGS sequence"/>
</dbReference>
<dbReference type="EMBL" id="JABXWD010000763">
    <property type="protein sequence ID" value="MBV6343716.1"/>
    <property type="molecule type" value="Genomic_DNA"/>
</dbReference>
<reference evidence="1 2" key="1">
    <citation type="journal article" date="2020" name="J Geophys Res Biogeosci">
        <title>Magnetotaxis as an Adaptation to Enable Bacterial Shuttling of Microbial Sulfur and Sulfur Cycling Across Aquatic Oxic#Anoxic Interfaces.</title>
        <authorList>
            <person name="Li J."/>
            <person name="Liu P."/>
            <person name="Wang J."/>
            <person name="Roberts A.P."/>
            <person name="Pan Y."/>
        </authorList>
    </citation>
    <scope>NUCLEOTIDE SEQUENCE [LARGE SCALE GENOMIC DNA]</scope>
    <source>
        <strain evidence="1 2">MYR-1_YQ</strain>
    </source>
</reference>
<sequence length="117" mass="13787">MAQYEHLPIYRRAFDMAIYVDNTVRGFSRYNKYGIGTDMRDLSRMVIRLIIKANSEVDKISTLTALRDTIEELRIVFRLGKEVKVFKNFDAFKRLIEDTISLSRQCEGWMKSVRGKK</sequence>